<dbReference type="VEuPathDB" id="FungiDB:C8Q69DRAFT_73075"/>
<feature type="region of interest" description="Disordered" evidence="1">
    <location>
        <begin position="167"/>
        <end position="189"/>
    </location>
</feature>
<sequence length="221" mass="24241">MARLQPFHSASHLMARRHPEREVQTRSDRIRQPSVNCPTAEHRAVIPVLITSRWRRGLLGRGVGLARACWNSIESTVPIEKVIGKGTTASVNLEANKQCSYRNPPCPSMFQGRSESVGPSRESSSAILSGGWTAISNTINSSYSLESRPEPWFLINETVLSASGGAAVNNETRPTSHPTSKNTSGNFHRVGSRQVLRATGRKHSQVQIVSIGRQTSHVRNL</sequence>
<feature type="compositionally biased region" description="Polar residues" evidence="1">
    <location>
        <begin position="169"/>
        <end position="186"/>
    </location>
</feature>
<feature type="compositionally biased region" description="Basic and acidic residues" evidence="1">
    <location>
        <begin position="17"/>
        <end position="30"/>
    </location>
</feature>
<proteinExistence type="predicted"/>
<reference evidence="2 3" key="1">
    <citation type="journal article" date="2018" name="Front. Microbiol.">
        <title>Genomic and genetic insights into a cosmopolitan fungus, Paecilomyces variotii (Eurotiales).</title>
        <authorList>
            <person name="Urquhart A.S."/>
            <person name="Mondo S.J."/>
            <person name="Makela M.R."/>
            <person name="Hane J.K."/>
            <person name="Wiebenga A."/>
            <person name="He G."/>
            <person name="Mihaltcheva S."/>
            <person name="Pangilinan J."/>
            <person name="Lipzen A."/>
            <person name="Barry K."/>
            <person name="de Vries R.P."/>
            <person name="Grigoriev I.V."/>
            <person name="Idnurm A."/>
        </authorList>
    </citation>
    <scope>NUCLEOTIDE SEQUENCE [LARGE SCALE GENOMIC DNA]</scope>
    <source>
        <strain evidence="2 3">CBS 101075</strain>
    </source>
</reference>
<gene>
    <name evidence="2" type="ORF">C8Q69DRAFT_73075</name>
</gene>
<feature type="region of interest" description="Disordered" evidence="1">
    <location>
        <begin position="1"/>
        <end position="30"/>
    </location>
</feature>
<organism evidence="2 3">
    <name type="scientific">Byssochlamys spectabilis</name>
    <name type="common">Paecilomyces variotii</name>
    <dbReference type="NCBI Taxonomy" id="264951"/>
    <lineage>
        <taxon>Eukaryota</taxon>
        <taxon>Fungi</taxon>
        <taxon>Dikarya</taxon>
        <taxon>Ascomycota</taxon>
        <taxon>Pezizomycotina</taxon>
        <taxon>Eurotiomycetes</taxon>
        <taxon>Eurotiomycetidae</taxon>
        <taxon>Eurotiales</taxon>
        <taxon>Thermoascaceae</taxon>
        <taxon>Paecilomyces</taxon>
    </lineage>
</organism>
<keyword evidence="3" id="KW-1185">Reference proteome</keyword>
<dbReference type="AlphaFoldDB" id="A0A443HM41"/>
<name>A0A443HM41_BYSSP</name>
<evidence type="ECO:0000256" key="1">
    <source>
        <dbReference type="SAM" id="MobiDB-lite"/>
    </source>
</evidence>
<evidence type="ECO:0000313" key="2">
    <source>
        <dbReference type="EMBL" id="RWQ92850.1"/>
    </source>
</evidence>
<dbReference type="RefSeq" id="XP_028482495.1">
    <property type="nucleotide sequence ID" value="XM_028633966.1"/>
</dbReference>
<dbReference type="Proteomes" id="UP000283841">
    <property type="component" value="Unassembled WGS sequence"/>
</dbReference>
<evidence type="ECO:0000313" key="3">
    <source>
        <dbReference type="Proteomes" id="UP000283841"/>
    </source>
</evidence>
<protein>
    <submittedName>
        <fullName evidence="2">Uncharacterized protein</fullName>
    </submittedName>
</protein>
<dbReference type="EMBL" id="RCNU01000011">
    <property type="protein sequence ID" value="RWQ92850.1"/>
    <property type="molecule type" value="Genomic_DNA"/>
</dbReference>
<comment type="caution">
    <text evidence="2">The sequence shown here is derived from an EMBL/GenBank/DDBJ whole genome shotgun (WGS) entry which is preliminary data.</text>
</comment>
<accession>A0A443HM41</accession>
<dbReference type="GeneID" id="39603243"/>